<reference evidence="1 2" key="1">
    <citation type="journal article" date="2018" name="Gigascience">
        <title>Genomes of trombidid mites reveal novel predicted allergens and laterally-transferred genes associated with secondary metabolism.</title>
        <authorList>
            <person name="Dong X."/>
            <person name="Chaisiri K."/>
            <person name="Xia D."/>
            <person name="Armstrong S.D."/>
            <person name="Fang Y."/>
            <person name="Donnelly M.J."/>
            <person name="Kadowaki T."/>
            <person name="McGarry J.W."/>
            <person name="Darby A.C."/>
            <person name="Makepeace B.L."/>
        </authorList>
    </citation>
    <scope>NUCLEOTIDE SEQUENCE [LARGE SCALE GENOMIC DNA]</scope>
    <source>
        <strain evidence="1">UoL-UT</strain>
    </source>
</reference>
<gene>
    <name evidence="1" type="ORF">B4U80_01968</name>
</gene>
<name>A0A443Q7M0_9ACAR</name>
<dbReference type="VEuPathDB" id="VectorBase:LDEU014640"/>
<dbReference type="EMBL" id="NCKV01065838">
    <property type="protein sequence ID" value="RWR99034.1"/>
    <property type="molecule type" value="Genomic_DNA"/>
</dbReference>
<proteinExistence type="predicted"/>
<evidence type="ECO:0000313" key="1">
    <source>
        <dbReference type="EMBL" id="RWR99034.1"/>
    </source>
</evidence>
<protein>
    <submittedName>
        <fullName evidence="1">Uncharacterized protein</fullName>
    </submittedName>
</protein>
<organism evidence="1 2">
    <name type="scientific">Leptotrombidium deliense</name>
    <dbReference type="NCBI Taxonomy" id="299467"/>
    <lineage>
        <taxon>Eukaryota</taxon>
        <taxon>Metazoa</taxon>
        <taxon>Ecdysozoa</taxon>
        <taxon>Arthropoda</taxon>
        <taxon>Chelicerata</taxon>
        <taxon>Arachnida</taxon>
        <taxon>Acari</taxon>
        <taxon>Acariformes</taxon>
        <taxon>Trombidiformes</taxon>
        <taxon>Prostigmata</taxon>
        <taxon>Anystina</taxon>
        <taxon>Parasitengona</taxon>
        <taxon>Trombiculoidea</taxon>
        <taxon>Trombiculidae</taxon>
        <taxon>Leptotrombidium</taxon>
    </lineage>
</organism>
<accession>A0A443Q7M0</accession>
<dbReference type="Proteomes" id="UP000288716">
    <property type="component" value="Unassembled WGS sequence"/>
</dbReference>
<dbReference type="AlphaFoldDB" id="A0A443Q7M0"/>
<comment type="caution">
    <text evidence="1">The sequence shown here is derived from an EMBL/GenBank/DDBJ whole genome shotgun (WGS) entry which is preliminary data.</text>
</comment>
<sequence length="26" mass="2919">MGTGYGNRIIVPYTRRGLLKNFSSMS</sequence>
<evidence type="ECO:0000313" key="2">
    <source>
        <dbReference type="Proteomes" id="UP000288716"/>
    </source>
</evidence>
<keyword evidence="2" id="KW-1185">Reference proteome</keyword>